<dbReference type="PANTHER" id="PTHR30469:SF15">
    <property type="entry name" value="HLYD FAMILY OF SECRETION PROTEINS"/>
    <property type="match status" value="1"/>
</dbReference>
<dbReference type="Gene3D" id="2.40.50.100">
    <property type="match status" value="1"/>
</dbReference>
<feature type="chain" id="PRO_5022927440" evidence="1">
    <location>
        <begin position="35"/>
        <end position="300"/>
    </location>
</feature>
<accession>A0A5C6D7D7</accession>
<evidence type="ECO:0000313" key="2">
    <source>
        <dbReference type="EMBL" id="TWU31965.1"/>
    </source>
</evidence>
<dbReference type="Gene3D" id="1.10.287.470">
    <property type="entry name" value="Helix hairpin bin"/>
    <property type="match status" value="1"/>
</dbReference>
<feature type="signal peptide" evidence="1">
    <location>
        <begin position="1"/>
        <end position="34"/>
    </location>
</feature>
<reference evidence="2 3" key="1">
    <citation type="submission" date="2019-02" db="EMBL/GenBank/DDBJ databases">
        <title>Deep-cultivation of Planctomycetes and their phenomic and genomic characterization uncovers novel biology.</title>
        <authorList>
            <person name="Wiegand S."/>
            <person name="Jogler M."/>
            <person name="Boedeker C."/>
            <person name="Pinto D."/>
            <person name="Vollmers J."/>
            <person name="Rivas-Marin E."/>
            <person name="Kohn T."/>
            <person name="Peeters S.H."/>
            <person name="Heuer A."/>
            <person name="Rast P."/>
            <person name="Oberbeckmann S."/>
            <person name="Bunk B."/>
            <person name="Jeske O."/>
            <person name="Meyerdierks A."/>
            <person name="Storesund J.E."/>
            <person name="Kallscheuer N."/>
            <person name="Luecker S."/>
            <person name="Lage O.M."/>
            <person name="Pohl T."/>
            <person name="Merkel B.J."/>
            <person name="Hornburger P."/>
            <person name="Mueller R.-W."/>
            <person name="Bruemmer F."/>
            <person name="Labrenz M."/>
            <person name="Spormann A.M."/>
            <person name="Op Den Camp H."/>
            <person name="Overmann J."/>
            <person name="Amann R."/>
            <person name="Jetten M.S.M."/>
            <person name="Mascher T."/>
            <person name="Medema M.H."/>
            <person name="Devos D.P."/>
            <person name="Kaster A.-K."/>
            <person name="Ovreas L."/>
            <person name="Rohde M."/>
            <person name="Galperin M.Y."/>
            <person name="Jogler C."/>
        </authorList>
    </citation>
    <scope>NUCLEOTIDE SEQUENCE [LARGE SCALE GENOMIC DNA]</scope>
    <source>
        <strain evidence="2 3">Poly41</strain>
    </source>
</reference>
<sequence precursor="true">MKLKVRAGMKRRGAAMVSAHVALLSLAWFSVASAETFEAFSEPVQTIRLSAAHPGRVDRVMVKRGDRVAADSLIMQLDSNVLEASRMIAKQEAESTTQIESLEIEYEMKQNRHAQVAGLLERGAVSPEEAKRAEADARIAKLALVAAIEKKSLAQLKLAELDGRLEQQRVRGQVAGLVIDVLREPGEYVSTSDPHVATVVVLAQLRCTFFVPTEVADLYEEGETIDMMMEQNSGSGDRPVRARVVYIAAVTQADSGRVRVDMIIENSAQQFRSGLRCRLEPQRRQPRLQWSQRQTSESSL</sequence>
<proteinExistence type="predicted"/>
<gene>
    <name evidence="2" type="ORF">Poly41_58530</name>
</gene>
<dbReference type="OrthoDB" id="247545at2"/>
<name>A0A5C6D7D7_9BACT</name>
<dbReference type="GO" id="GO:1990281">
    <property type="term" value="C:efflux pump complex"/>
    <property type="evidence" value="ECO:0007669"/>
    <property type="project" value="TreeGrafter"/>
</dbReference>
<keyword evidence="3" id="KW-1185">Reference proteome</keyword>
<dbReference type="PANTHER" id="PTHR30469">
    <property type="entry name" value="MULTIDRUG RESISTANCE PROTEIN MDTA"/>
    <property type="match status" value="1"/>
</dbReference>
<protein>
    <submittedName>
        <fullName evidence="2">HlyD family secretion protein</fullName>
    </submittedName>
</protein>
<dbReference type="Proteomes" id="UP000319143">
    <property type="component" value="Unassembled WGS sequence"/>
</dbReference>
<evidence type="ECO:0000256" key="1">
    <source>
        <dbReference type="SAM" id="SignalP"/>
    </source>
</evidence>
<dbReference type="AlphaFoldDB" id="A0A5C6D7D7"/>
<evidence type="ECO:0000313" key="3">
    <source>
        <dbReference type="Proteomes" id="UP000319143"/>
    </source>
</evidence>
<dbReference type="GO" id="GO:0015562">
    <property type="term" value="F:efflux transmembrane transporter activity"/>
    <property type="evidence" value="ECO:0007669"/>
    <property type="project" value="TreeGrafter"/>
</dbReference>
<dbReference type="EMBL" id="SJPV01000014">
    <property type="protein sequence ID" value="TWU31965.1"/>
    <property type="molecule type" value="Genomic_DNA"/>
</dbReference>
<dbReference type="SUPFAM" id="SSF111369">
    <property type="entry name" value="HlyD-like secretion proteins"/>
    <property type="match status" value="1"/>
</dbReference>
<comment type="caution">
    <text evidence="2">The sequence shown here is derived from an EMBL/GenBank/DDBJ whole genome shotgun (WGS) entry which is preliminary data.</text>
</comment>
<dbReference type="Gene3D" id="2.40.30.170">
    <property type="match status" value="1"/>
</dbReference>
<keyword evidence="1" id="KW-0732">Signal</keyword>
<organism evidence="2 3">
    <name type="scientific">Novipirellula artificiosorum</name>
    <dbReference type="NCBI Taxonomy" id="2528016"/>
    <lineage>
        <taxon>Bacteria</taxon>
        <taxon>Pseudomonadati</taxon>
        <taxon>Planctomycetota</taxon>
        <taxon>Planctomycetia</taxon>
        <taxon>Pirellulales</taxon>
        <taxon>Pirellulaceae</taxon>
        <taxon>Novipirellula</taxon>
    </lineage>
</organism>